<name>A0A0F7D4K9_9STAP</name>
<evidence type="ECO:0000313" key="2">
    <source>
        <dbReference type="EMBL" id="SFK95745.1"/>
    </source>
</evidence>
<dbReference type="EMBL" id="CP011366">
    <property type="protein sequence ID" value="AKG74415.1"/>
    <property type="molecule type" value="Genomic_DNA"/>
</dbReference>
<gene>
    <name evidence="1" type="ORF">AAT16_09395</name>
    <name evidence="2" type="ORF">SAMN05216235_2776</name>
</gene>
<protein>
    <submittedName>
        <fullName evidence="2">Phage portal protein, HK97 family</fullName>
    </submittedName>
</protein>
<keyword evidence="3" id="KW-1185">Reference proteome</keyword>
<organism evidence="2 4">
    <name type="scientific">Salinicoccus halodurans</name>
    <dbReference type="NCBI Taxonomy" id="407035"/>
    <lineage>
        <taxon>Bacteria</taxon>
        <taxon>Bacillati</taxon>
        <taxon>Bacillota</taxon>
        <taxon>Bacilli</taxon>
        <taxon>Bacillales</taxon>
        <taxon>Staphylococcaceae</taxon>
        <taxon>Salinicoccus</taxon>
    </lineage>
</organism>
<evidence type="ECO:0000313" key="1">
    <source>
        <dbReference type="EMBL" id="AKG74415.1"/>
    </source>
</evidence>
<reference evidence="2 4" key="3">
    <citation type="submission" date="2016-10" db="EMBL/GenBank/DDBJ databases">
        <authorList>
            <person name="Varghese N."/>
            <person name="Submissions S."/>
        </authorList>
    </citation>
    <scope>NUCLEOTIDE SEQUENCE [LARGE SCALE GENOMIC DNA]</scope>
    <source>
        <strain evidence="2 4">CGMCC 1.6501</strain>
    </source>
</reference>
<sequence length="227" mass="26156">MGILDFMNRNKEVRLSEIELSIETTNRVYLKRLALDTCINFIGRTISDSEFRVMKENKAQSNTLFYKLNVRPNTDKSAANFWQDFVYKLIYENEVLVIKTDTDDLVIADYFVRKEMALYDDTFEGVLVDMRGKLAESTRWAAPHYQTPIAQLERGIHHSATLSTLAGSTTEAFARFHVHTHDWPCIGYKFSIEPHNIIETPDGPRAVIHYNHSLPIVGYHVGCVLHF</sequence>
<dbReference type="AlphaFoldDB" id="A0A0F7D4K9"/>
<dbReference type="RefSeq" id="WP_046790597.1">
    <property type="nucleotide sequence ID" value="NZ_CP011366.1"/>
</dbReference>
<reference evidence="1 3" key="1">
    <citation type="journal article" date="2015" name="Int. J. Syst. Evol. Microbiol.">
        <title>Complete genome sequence of Salinicoccus halodurans H3B36, isolated from the Qaidam Basin in China.</title>
        <authorList>
            <person name="Jiang K."/>
            <person name="Xue Y."/>
            <person name="Ma Y."/>
        </authorList>
    </citation>
    <scope>NUCLEOTIDE SEQUENCE [LARGE SCALE GENOMIC DNA]</scope>
    <source>
        <strain evidence="1 3">H3B36</strain>
    </source>
</reference>
<dbReference type="KEGG" id="shv:AAT16_09395"/>
<accession>A0A0F7D4K9</accession>
<evidence type="ECO:0000313" key="4">
    <source>
        <dbReference type="Proteomes" id="UP000183090"/>
    </source>
</evidence>
<dbReference type="Proteomes" id="UP000034029">
    <property type="component" value="Chromosome"/>
</dbReference>
<reference evidence="3" key="2">
    <citation type="submission" date="2015-04" db="EMBL/GenBank/DDBJ databases">
        <title>Complete genome sequence of Salinicoccus halodurans strain H3B36, isolated from the Qaidam basin of China.</title>
        <authorList>
            <person name="Ma Y."/>
            <person name="Jiang K."/>
            <person name="Xue Y."/>
        </authorList>
    </citation>
    <scope>NUCLEOTIDE SEQUENCE [LARGE SCALE GENOMIC DNA]</scope>
    <source>
        <strain evidence="3">H3B36</strain>
    </source>
</reference>
<evidence type="ECO:0000313" key="3">
    <source>
        <dbReference type="Proteomes" id="UP000034029"/>
    </source>
</evidence>
<dbReference type="EMBL" id="FOTB01000006">
    <property type="protein sequence ID" value="SFK95745.1"/>
    <property type="molecule type" value="Genomic_DNA"/>
</dbReference>
<proteinExistence type="predicted"/>
<dbReference type="Proteomes" id="UP000183090">
    <property type="component" value="Unassembled WGS sequence"/>
</dbReference>